<proteinExistence type="predicted"/>
<accession>A0A499UED9</accession>
<organism evidence="1 2">
    <name type="scientific">Streptomyces antimycoticus</name>
    <dbReference type="NCBI Taxonomy" id="68175"/>
    <lineage>
        <taxon>Bacteria</taxon>
        <taxon>Bacillati</taxon>
        <taxon>Actinomycetota</taxon>
        <taxon>Actinomycetes</taxon>
        <taxon>Kitasatosporales</taxon>
        <taxon>Streptomycetaceae</taxon>
        <taxon>Streptomyces</taxon>
        <taxon>Streptomyces violaceusniger group</taxon>
    </lineage>
</organism>
<name>A0A499UED9_9ACTN</name>
<dbReference type="AlphaFoldDB" id="A0A499UED9"/>
<reference evidence="1 2" key="1">
    <citation type="journal article" date="2020" name="Int. J. Syst. Evol. Microbiol.">
        <title>Reclassification of Streptomyces castelarensis and Streptomyces sporoclivatus as later heterotypic synonyms of Streptomyces antimycoticus.</title>
        <authorList>
            <person name="Komaki H."/>
            <person name="Tamura T."/>
        </authorList>
    </citation>
    <scope>NUCLEOTIDE SEQUENCE [LARGE SCALE GENOMIC DNA]</scope>
    <source>
        <strain evidence="1 2">NBRC 100767</strain>
    </source>
</reference>
<sequence length="73" mass="8099">MSRVTPLSADGGKEISIGLPRWLEMLADPGWLKCDSAGRFIVGKVGLVHRTGGPPPRHPALLMERFGSQWFWK</sequence>
<dbReference type="Proteomes" id="UP000463951">
    <property type="component" value="Chromosome"/>
</dbReference>
<gene>
    <name evidence="1" type="ORF">SSPO_009780</name>
</gene>
<protein>
    <submittedName>
        <fullName evidence="1">Uncharacterized protein</fullName>
    </submittedName>
</protein>
<evidence type="ECO:0000313" key="1">
    <source>
        <dbReference type="EMBL" id="BBJ38260.1"/>
    </source>
</evidence>
<evidence type="ECO:0000313" key="2">
    <source>
        <dbReference type="Proteomes" id="UP000463951"/>
    </source>
</evidence>
<dbReference type="EMBL" id="AP019620">
    <property type="protein sequence ID" value="BBJ38260.1"/>
    <property type="molecule type" value="Genomic_DNA"/>
</dbReference>